<dbReference type="EMBL" id="CYZH01000014">
    <property type="protein sequence ID" value="CUO71044.1"/>
    <property type="molecule type" value="Genomic_DNA"/>
</dbReference>
<organism evidence="2 5">
    <name type="scientific">Bacteroides finegoldii</name>
    <dbReference type="NCBI Taxonomy" id="338188"/>
    <lineage>
        <taxon>Bacteria</taxon>
        <taxon>Pseudomonadati</taxon>
        <taxon>Bacteroidota</taxon>
        <taxon>Bacteroidia</taxon>
        <taxon>Bacteroidales</taxon>
        <taxon>Bacteroidaceae</taxon>
        <taxon>Bacteroides</taxon>
    </lineage>
</organism>
<evidence type="ECO:0000313" key="6">
    <source>
        <dbReference type="Proteomes" id="UP000421791"/>
    </source>
</evidence>
<dbReference type="RefSeq" id="WP_022275212.1">
    <property type="nucleotide sequence ID" value="NZ_CABIXA010000014.1"/>
</dbReference>
<accession>A0A174H831</accession>
<dbReference type="EMBL" id="VWAG01000018">
    <property type="protein sequence ID" value="KAA5256776.1"/>
    <property type="molecule type" value="Genomic_DNA"/>
</dbReference>
<dbReference type="GeneID" id="92986915"/>
<keyword evidence="1" id="KW-0472">Membrane</keyword>
<gene>
    <name evidence="2" type="ORF">ERS852397_02612</name>
    <name evidence="4" type="ORF">F2Z09_11265</name>
    <name evidence="3" type="ORF">F2Z22_13140</name>
</gene>
<feature type="transmembrane region" description="Helical" evidence="1">
    <location>
        <begin position="74"/>
        <end position="97"/>
    </location>
</feature>
<dbReference type="AlphaFoldDB" id="A0A174H831"/>
<evidence type="ECO:0000313" key="3">
    <source>
        <dbReference type="EMBL" id="KAA5229523.1"/>
    </source>
</evidence>
<dbReference type="STRING" id="338188.ERS852397_02612"/>
<evidence type="ECO:0000256" key="1">
    <source>
        <dbReference type="SAM" id="Phobius"/>
    </source>
</evidence>
<evidence type="ECO:0000313" key="4">
    <source>
        <dbReference type="EMBL" id="KAA5256776.1"/>
    </source>
</evidence>
<reference evidence="6 7" key="2">
    <citation type="journal article" date="2019" name="Nat. Med.">
        <title>A library of human gut bacterial isolates paired with longitudinal multiomics data enables mechanistic microbiome research.</title>
        <authorList>
            <person name="Poyet M."/>
            <person name="Groussin M."/>
            <person name="Gibbons S.M."/>
            <person name="Avila-Pacheco J."/>
            <person name="Jiang X."/>
            <person name="Kearney S.M."/>
            <person name="Perrotta A.R."/>
            <person name="Berdy B."/>
            <person name="Zhao S."/>
            <person name="Lieberman T.D."/>
            <person name="Swanson P.K."/>
            <person name="Smith M."/>
            <person name="Roesemann S."/>
            <person name="Alexander J.E."/>
            <person name="Rich S.A."/>
            <person name="Livny J."/>
            <person name="Vlamakis H."/>
            <person name="Clish C."/>
            <person name="Bullock K."/>
            <person name="Deik A."/>
            <person name="Scott J."/>
            <person name="Pierce K.A."/>
            <person name="Xavier R.J."/>
            <person name="Alm E.J."/>
        </authorList>
    </citation>
    <scope>NUCLEOTIDE SEQUENCE [LARGE SCALE GENOMIC DNA]</scope>
    <source>
        <strain evidence="4 7">BIOML-A2</strain>
        <strain evidence="3 6">BIOML-A6</strain>
    </source>
</reference>
<dbReference type="Proteomes" id="UP000421791">
    <property type="component" value="Unassembled WGS sequence"/>
</dbReference>
<dbReference type="Proteomes" id="UP000095517">
    <property type="component" value="Unassembled WGS sequence"/>
</dbReference>
<sequence>MPSQSENEVKRLVLNITRYFLPILFISYLASITFFTHVHVVNGVTIVHSHPFKQGTAHQHSTVELLHIHILSHLIADSATVVFALPLFVSFLLCLLLGRLPHTHFHAPYHGVTALRAPPAICLFAI</sequence>
<feature type="transmembrane region" description="Helical" evidence="1">
    <location>
        <begin position="12"/>
        <end position="35"/>
    </location>
</feature>
<keyword evidence="1" id="KW-0812">Transmembrane</keyword>
<name>A0A174H831_9BACE</name>
<evidence type="ECO:0000313" key="7">
    <source>
        <dbReference type="Proteomes" id="UP000440198"/>
    </source>
</evidence>
<dbReference type="EMBL" id="VWAK01000022">
    <property type="protein sequence ID" value="KAA5229523.1"/>
    <property type="molecule type" value="Genomic_DNA"/>
</dbReference>
<keyword evidence="7" id="KW-1185">Reference proteome</keyword>
<dbReference type="Proteomes" id="UP000440198">
    <property type="component" value="Unassembled WGS sequence"/>
</dbReference>
<evidence type="ECO:0000313" key="5">
    <source>
        <dbReference type="Proteomes" id="UP000095517"/>
    </source>
</evidence>
<keyword evidence="1" id="KW-1133">Transmembrane helix</keyword>
<protein>
    <submittedName>
        <fullName evidence="2">Uncharacterized protein</fullName>
    </submittedName>
</protein>
<evidence type="ECO:0000313" key="2">
    <source>
        <dbReference type="EMBL" id="CUO71044.1"/>
    </source>
</evidence>
<proteinExistence type="predicted"/>
<reference evidence="2 5" key="1">
    <citation type="submission" date="2015-09" db="EMBL/GenBank/DDBJ databases">
        <authorList>
            <consortium name="Pathogen Informatics"/>
        </authorList>
    </citation>
    <scope>NUCLEOTIDE SEQUENCE [LARGE SCALE GENOMIC DNA]</scope>
    <source>
        <strain evidence="2 5">2789STDY5608840</strain>
    </source>
</reference>